<proteinExistence type="predicted"/>
<accession>A0A076LI71</accession>
<protein>
    <submittedName>
        <fullName evidence="1">Lipoprotein, putative</fullName>
    </submittedName>
</protein>
<dbReference type="Proteomes" id="UP000028681">
    <property type="component" value="Chromosome"/>
</dbReference>
<dbReference type="GeneID" id="33937946"/>
<name>A0A076LI71_9GAMM</name>
<dbReference type="HOGENOM" id="CLU_185955_0_0_6"/>
<gene>
    <name evidence="1" type="ORF">ETEE_0122</name>
</gene>
<dbReference type="KEGG" id="ete:ETEE_0122"/>
<dbReference type="RefSeq" id="WP_034162434.1">
    <property type="nucleotide sequence ID" value="NZ_CP006664.1"/>
</dbReference>
<sequence length="98" mass="10887">MRWLGLFVPLLAVSACSSTPGHFVRSEEDPVSHSLVYRFDPEVVDRAAMQADALAYCRRYGFDRAHEVGTLKPSATGLTRAAFLCVYQPVRAPETTQK</sequence>
<reference evidence="1 2" key="1">
    <citation type="journal article" date="2012" name="PLoS ONE">
        <title>Edwardsiella comparative phylogenomics reveal the new intra/inter-species taxonomic relationships, virulence evolution and niche adaptation mechanisms.</title>
        <authorList>
            <person name="Yang M."/>
            <person name="Lv Y."/>
            <person name="Xiao J."/>
            <person name="Wu H."/>
            <person name="Zheng H."/>
            <person name="Liu Q."/>
            <person name="Zhang Y."/>
            <person name="Wang Q."/>
        </authorList>
    </citation>
    <scope>NUCLEOTIDE SEQUENCE [LARGE SCALE GENOMIC DNA]</scope>
    <source>
        <strain evidence="2">080813</strain>
    </source>
</reference>
<dbReference type="AlphaFoldDB" id="A0A076LI71"/>
<evidence type="ECO:0000313" key="1">
    <source>
        <dbReference type="EMBL" id="AIJ06607.1"/>
    </source>
</evidence>
<dbReference type="PROSITE" id="PS51257">
    <property type="entry name" value="PROKAR_LIPOPROTEIN"/>
    <property type="match status" value="1"/>
</dbReference>
<keyword evidence="1" id="KW-0449">Lipoprotein</keyword>
<dbReference type="EMBL" id="CP006664">
    <property type="protein sequence ID" value="AIJ06607.1"/>
    <property type="molecule type" value="Genomic_DNA"/>
</dbReference>
<evidence type="ECO:0000313" key="2">
    <source>
        <dbReference type="Proteomes" id="UP000028681"/>
    </source>
</evidence>
<organism evidence="1 2">
    <name type="scientific">Edwardsiella anguillarum ET080813</name>
    <dbReference type="NCBI Taxonomy" id="667120"/>
    <lineage>
        <taxon>Bacteria</taxon>
        <taxon>Pseudomonadati</taxon>
        <taxon>Pseudomonadota</taxon>
        <taxon>Gammaproteobacteria</taxon>
        <taxon>Enterobacterales</taxon>
        <taxon>Hafniaceae</taxon>
        <taxon>Edwardsiella</taxon>
    </lineage>
</organism>